<evidence type="ECO:0000313" key="5">
    <source>
        <dbReference type="Proteomes" id="UP000824161"/>
    </source>
</evidence>
<dbReference type="Proteomes" id="UP000824161">
    <property type="component" value="Unassembled WGS sequence"/>
</dbReference>
<protein>
    <submittedName>
        <fullName evidence="4">SPOR domain-containing protein</fullName>
    </submittedName>
</protein>
<dbReference type="EMBL" id="DVLY01000040">
    <property type="protein sequence ID" value="HIT97535.1"/>
    <property type="molecule type" value="Genomic_DNA"/>
</dbReference>
<feature type="region of interest" description="Disordered" evidence="1">
    <location>
        <begin position="275"/>
        <end position="373"/>
    </location>
</feature>
<dbReference type="AlphaFoldDB" id="A0A9D1KU09"/>
<dbReference type="PROSITE" id="PS51724">
    <property type="entry name" value="SPOR"/>
    <property type="match status" value="1"/>
</dbReference>
<reference evidence="4" key="2">
    <citation type="journal article" date="2021" name="PeerJ">
        <title>Extensive microbial diversity within the chicken gut microbiome revealed by metagenomics and culture.</title>
        <authorList>
            <person name="Gilroy R."/>
            <person name="Ravi A."/>
            <person name="Getino M."/>
            <person name="Pursley I."/>
            <person name="Horton D.L."/>
            <person name="Alikhan N.F."/>
            <person name="Baker D."/>
            <person name="Gharbi K."/>
            <person name="Hall N."/>
            <person name="Watson M."/>
            <person name="Adriaenssens E.M."/>
            <person name="Foster-Nyarko E."/>
            <person name="Jarju S."/>
            <person name="Secka A."/>
            <person name="Antonio M."/>
            <person name="Oren A."/>
            <person name="Chaudhuri R.R."/>
            <person name="La Ragione R."/>
            <person name="Hildebrand F."/>
            <person name="Pallen M.J."/>
        </authorList>
    </citation>
    <scope>NUCLEOTIDE SEQUENCE</scope>
    <source>
        <strain evidence="4">1383</strain>
    </source>
</reference>
<dbReference type="Gene3D" id="3.30.70.1070">
    <property type="entry name" value="Sporulation related repeat"/>
    <property type="match status" value="1"/>
</dbReference>
<dbReference type="InterPro" id="IPR040495">
    <property type="entry name" value="HU-CCDC81_bac_1"/>
</dbReference>
<evidence type="ECO:0000259" key="3">
    <source>
        <dbReference type="PROSITE" id="PS51724"/>
    </source>
</evidence>
<dbReference type="Pfam" id="PF18174">
    <property type="entry name" value="HU-CCDC81_bac_1"/>
    <property type="match status" value="1"/>
</dbReference>
<comment type="caution">
    <text evidence="4">The sequence shown here is derived from an EMBL/GenBank/DDBJ whole genome shotgun (WGS) entry which is preliminary data.</text>
</comment>
<proteinExistence type="predicted"/>
<feature type="transmembrane region" description="Helical" evidence="2">
    <location>
        <begin position="379"/>
        <end position="398"/>
    </location>
</feature>
<feature type="compositionally biased region" description="Acidic residues" evidence="1">
    <location>
        <begin position="330"/>
        <end position="341"/>
    </location>
</feature>
<dbReference type="InterPro" id="IPR036680">
    <property type="entry name" value="SPOR-like_sf"/>
</dbReference>
<dbReference type="InterPro" id="IPR007730">
    <property type="entry name" value="SPOR-like_dom"/>
</dbReference>
<sequence length="530" mass="57715">MLIDKYIENALYLYQCVIIPGFGGFIATDQPQDSAGKEGKYSPRKKKFAFHPNLKVNDGVLAMYIANMREISYAEAMNEIAHAVDFYLSTLEKGDPVDIEGVGSIRPDGQGGLCFAQFGDKDFNRKQYGLSSACIPQETPAGESAADMPDEKTYAHTRLQITPAPQEPDPENPQQKPSSKKEGVETVKKAFQMVVDAATSAGIEDNHVENRAIGGMINAVLMEAVEKATIDKYRADDPEHLRRLITSAADKAKKASDPEAERAIDSIVSVLMEQSPAEDAGAQEQTPSAEETSPLPEPTQEENASAQDTPDAAEQEKEPEKSEPASDESAGNEEEAGEDSPADGQQENNPQENEPEKIEEDEDEDHPGFNPLRSKPVRIVIGAVVVLAVLAGLFFFVCRGGANLYFWKDTEGDAIPTAQSALPAGDSLAVDSTAQNDTLPTTELTPEVPAGDALDTTYLADLPFYVIATSVSVRENAERALRELRQKGYPAVYAGYQNGLYLIAYRGFRSRSEAMKFFEEILNTTDNTQV</sequence>
<dbReference type="Pfam" id="PF18175">
    <property type="entry name" value="HU-CCDC81_bac_2"/>
    <property type="match status" value="1"/>
</dbReference>
<gene>
    <name evidence="4" type="ORF">IAC44_01715</name>
</gene>
<keyword evidence="2" id="KW-1133">Transmembrane helix</keyword>
<dbReference type="SUPFAM" id="SSF110997">
    <property type="entry name" value="Sporulation related repeat"/>
    <property type="match status" value="1"/>
</dbReference>
<dbReference type="GO" id="GO:0042834">
    <property type="term" value="F:peptidoglycan binding"/>
    <property type="evidence" value="ECO:0007669"/>
    <property type="project" value="InterPro"/>
</dbReference>
<feature type="non-terminal residue" evidence="4">
    <location>
        <position position="530"/>
    </location>
</feature>
<accession>A0A9D1KU09</accession>
<reference evidence="4" key="1">
    <citation type="submission" date="2020-10" db="EMBL/GenBank/DDBJ databases">
        <authorList>
            <person name="Gilroy R."/>
        </authorList>
    </citation>
    <scope>NUCLEOTIDE SEQUENCE</scope>
    <source>
        <strain evidence="4">1383</strain>
    </source>
</reference>
<evidence type="ECO:0000313" key="4">
    <source>
        <dbReference type="EMBL" id="HIT97535.1"/>
    </source>
</evidence>
<name>A0A9D1KU09_9FLAO</name>
<keyword evidence="2" id="KW-0812">Transmembrane</keyword>
<feature type="domain" description="SPOR" evidence="3">
    <location>
        <begin position="458"/>
        <end position="530"/>
    </location>
</feature>
<dbReference type="InterPro" id="IPR041268">
    <property type="entry name" value="HU-CCDC81_bac_2"/>
</dbReference>
<keyword evidence="2" id="KW-0472">Membrane</keyword>
<evidence type="ECO:0000256" key="2">
    <source>
        <dbReference type="SAM" id="Phobius"/>
    </source>
</evidence>
<evidence type="ECO:0000256" key="1">
    <source>
        <dbReference type="SAM" id="MobiDB-lite"/>
    </source>
</evidence>
<organism evidence="4 5">
    <name type="scientific">Candidatus Merdimorpha stercoravium</name>
    <dbReference type="NCBI Taxonomy" id="2840863"/>
    <lineage>
        <taxon>Bacteria</taxon>
        <taxon>Pseudomonadati</taxon>
        <taxon>Bacteroidota</taxon>
        <taxon>Flavobacteriia</taxon>
        <taxon>Flavobacteriales</taxon>
        <taxon>Candidatus Merdimorpha</taxon>
    </lineage>
</organism>
<dbReference type="Pfam" id="PF05036">
    <property type="entry name" value="SPOR"/>
    <property type="match status" value="1"/>
</dbReference>
<feature type="compositionally biased region" description="Basic and acidic residues" evidence="1">
    <location>
        <begin position="314"/>
        <end position="324"/>
    </location>
</feature>
<feature type="region of interest" description="Disordered" evidence="1">
    <location>
        <begin position="162"/>
        <end position="184"/>
    </location>
</feature>